<keyword evidence="2" id="KW-0378">Hydrolase</keyword>
<dbReference type="AlphaFoldDB" id="A0A098B354"/>
<dbReference type="RefSeq" id="WP_018211314.1">
    <property type="nucleotide sequence ID" value="NZ_JAYFNZ010000017.1"/>
</dbReference>
<dbReference type="PANTHER" id="PTHR43135:SF3">
    <property type="entry name" value="ALPHA-D-RIBOSE 1-METHYLPHOSPHONATE 5-TRIPHOSPHATE DIPHOSPHATASE"/>
    <property type="match status" value="1"/>
</dbReference>
<dbReference type="EMBL" id="LK996017">
    <property type="protein sequence ID" value="CDX02306.1"/>
    <property type="molecule type" value="Genomic_DNA"/>
</dbReference>
<dbReference type="CDD" id="cd01309">
    <property type="entry name" value="Met_dep_hydrolase_C"/>
    <property type="match status" value="1"/>
</dbReference>
<dbReference type="InterPro" id="IPR032466">
    <property type="entry name" value="Metal_Hydrolase"/>
</dbReference>
<dbReference type="InterPro" id="IPR051781">
    <property type="entry name" value="Metallo-dep_Hydrolase"/>
</dbReference>
<name>A0A098B354_DESHA</name>
<dbReference type="GO" id="GO:0016810">
    <property type="term" value="F:hydrolase activity, acting on carbon-nitrogen (but not peptide) bonds"/>
    <property type="evidence" value="ECO:0007669"/>
    <property type="project" value="InterPro"/>
</dbReference>
<dbReference type="PATRIC" id="fig|49338.4.peg.2600"/>
<dbReference type="SUPFAM" id="SSF51338">
    <property type="entry name" value="Composite domain of metallo-dependent hydrolases"/>
    <property type="match status" value="1"/>
</dbReference>
<evidence type="ECO:0000259" key="1">
    <source>
        <dbReference type="Pfam" id="PF01979"/>
    </source>
</evidence>
<proteinExistence type="predicted"/>
<dbReference type="SUPFAM" id="SSF51556">
    <property type="entry name" value="Metallo-dependent hydrolases"/>
    <property type="match status" value="1"/>
</dbReference>
<dbReference type="Gene3D" id="3.20.20.140">
    <property type="entry name" value="Metal-dependent hydrolases"/>
    <property type="match status" value="1"/>
</dbReference>
<evidence type="ECO:0000313" key="2">
    <source>
        <dbReference type="EMBL" id="CDX02306.1"/>
    </source>
</evidence>
<dbReference type="InterPro" id="IPR011059">
    <property type="entry name" value="Metal-dep_hydrolase_composite"/>
</dbReference>
<dbReference type="Pfam" id="PF01979">
    <property type="entry name" value="Amidohydro_1"/>
    <property type="match status" value="1"/>
</dbReference>
<gene>
    <name evidence="2" type="ORF">DPCES_2419</name>
</gene>
<sequence length="383" mass="42148">MSLLIKNGLVWLHEQEDYFKADILIKHSKIKEVRPVIEGEKGIPVLDVREGYILPGWIDCHTHLGIIEEATGKIGVDNNEISDPITPNLRAIDGVNPMDIAFKDAVRHGITTVMSGPGSDNPVGGLNMAFKTAGRIIDQMVIKNPVGLKIALGENPLTTYGADKKSPVTRMGTASLIRELFMQAQDYMSLKKADKVKKRDVKLEAVIPLLRGEIPLRAHAHRADDIITAVRIAEEFKIEKLVIEHGTEADLIADYLFEKKVAVALGPMLTPRIKMELRNRNYASALKLMDSGLKVALITDHPYNSIEQLRTIAILAVAEGLSPKDALKCLTVNPAEILGCDDRIGRIAEGYDADLVVYDQEPLSINAKVLQTIIDGKIVYSAQ</sequence>
<dbReference type="PANTHER" id="PTHR43135">
    <property type="entry name" value="ALPHA-D-RIBOSE 1-METHYLPHOSPHONATE 5-TRIPHOSPHATE DIPHOSPHATASE"/>
    <property type="match status" value="1"/>
</dbReference>
<organism evidence="2">
    <name type="scientific">Desulfitobacterium hafniense</name>
    <name type="common">Desulfitobacterium frappieri</name>
    <dbReference type="NCBI Taxonomy" id="49338"/>
    <lineage>
        <taxon>Bacteria</taxon>
        <taxon>Bacillati</taxon>
        <taxon>Bacillota</taxon>
        <taxon>Clostridia</taxon>
        <taxon>Eubacteriales</taxon>
        <taxon>Desulfitobacteriaceae</taxon>
        <taxon>Desulfitobacterium</taxon>
    </lineage>
</organism>
<accession>A0A098B354</accession>
<dbReference type="InterPro" id="IPR006680">
    <property type="entry name" value="Amidohydro-rel"/>
</dbReference>
<reference evidence="2" key="1">
    <citation type="submission" date="2014-07" db="EMBL/GenBank/DDBJ databases">
        <authorList>
            <person name="Hornung V.Bastian."/>
        </authorList>
    </citation>
    <scope>NUCLEOTIDE SEQUENCE</scope>
    <source>
        <strain evidence="2">PCE-S</strain>
    </source>
</reference>
<feature type="domain" description="Amidohydrolase-related" evidence="1">
    <location>
        <begin position="52"/>
        <end position="379"/>
    </location>
</feature>
<protein>
    <submittedName>
        <fullName evidence="2">Amidohydrolase</fullName>
    </submittedName>
</protein>